<accession>A0A4Q1SJG5</accession>
<dbReference type="InterPro" id="IPR003594">
    <property type="entry name" value="HATPase_dom"/>
</dbReference>
<protein>
    <recommendedName>
        <fullName evidence="2">Histidine kinase domain-containing protein</fullName>
    </recommendedName>
</protein>
<dbReference type="GO" id="GO:0016020">
    <property type="term" value="C:membrane"/>
    <property type="evidence" value="ECO:0007669"/>
    <property type="project" value="InterPro"/>
</dbReference>
<dbReference type="Pfam" id="PF02518">
    <property type="entry name" value="HATPase_c"/>
    <property type="match status" value="1"/>
</dbReference>
<gene>
    <name evidence="3" type="ORF">ESZ00_06730</name>
</gene>
<proteinExistence type="predicted"/>
<keyword evidence="1" id="KW-1133">Transmembrane helix</keyword>
<feature type="transmembrane region" description="Helical" evidence="1">
    <location>
        <begin position="148"/>
        <end position="173"/>
    </location>
</feature>
<evidence type="ECO:0000256" key="1">
    <source>
        <dbReference type="SAM" id="Phobius"/>
    </source>
</evidence>
<feature type="transmembrane region" description="Helical" evidence="1">
    <location>
        <begin position="77"/>
        <end position="93"/>
    </location>
</feature>
<comment type="caution">
    <text evidence="3">The sequence shown here is derived from an EMBL/GenBank/DDBJ whole genome shotgun (WGS) entry which is preliminary data.</text>
</comment>
<dbReference type="InterPro" id="IPR036890">
    <property type="entry name" value="HATPase_C_sf"/>
</dbReference>
<dbReference type="SMART" id="SM00387">
    <property type="entry name" value="HATPase_c"/>
    <property type="match status" value="1"/>
</dbReference>
<dbReference type="OrthoDB" id="105609at2"/>
<dbReference type="InterPro" id="IPR050640">
    <property type="entry name" value="Bact_2-comp_sensor_kinase"/>
</dbReference>
<sequence length="391" mass="43111">MVPALGHVSVGVSAILRARGLTHPLPHTTSGTVRKKWILILCAWTMVGLLFAAQGIVVEKVQGAHVNWVIEGALELVWWYVWAAYTPLVMGLAKRFPLTGPRVVLHIAIHTITSLTMAPVASVTQYFLSLGLLRFVFHITGTDVLHFLSPFGVGVLFMSFTGLLTYWLVVGLYQSMHFYQVAMERQTIAAQLETQLSHAELENLKSQLHPHFLFNSLHTIGILMQEDVDAAGHLLVSLGDLLRMALAQRENEITLQSELEFVGKYLEIEQTRFHDRLKVHMDIPPDLLGVYVPSLALQPLVENAIKHGISVDSTAGRLEIAAKLHNGRVRLCVRDDGPGPAPGSLLRFGVGLTNVRSRLKQLYGDEASLELTGGDGRGCEAIITIPLRNSH</sequence>
<evidence type="ECO:0000313" key="3">
    <source>
        <dbReference type="EMBL" id="RXS97575.1"/>
    </source>
</evidence>
<feature type="domain" description="Histidine kinase" evidence="2">
    <location>
        <begin position="238"/>
        <end position="389"/>
    </location>
</feature>
<keyword evidence="1" id="KW-0812">Transmembrane</keyword>
<evidence type="ECO:0000313" key="4">
    <source>
        <dbReference type="Proteomes" id="UP000290253"/>
    </source>
</evidence>
<name>A0A4Q1SJG5_9BACT</name>
<dbReference type="AlphaFoldDB" id="A0A4Q1SJG5"/>
<evidence type="ECO:0000259" key="2">
    <source>
        <dbReference type="PROSITE" id="PS50109"/>
    </source>
</evidence>
<dbReference type="PANTHER" id="PTHR34220:SF7">
    <property type="entry name" value="SENSOR HISTIDINE KINASE YPDA"/>
    <property type="match status" value="1"/>
</dbReference>
<dbReference type="Pfam" id="PF06580">
    <property type="entry name" value="His_kinase"/>
    <property type="match status" value="1"/>
</dbReference>
<dbReference type="GO" id="GO:0000155">
    <property type="term" value="F:phosphorelay sensor kinase activity"/>
    <property type="evidence" value="ECO:0007669"/>
    <property type="project" value="InterPro"/>
</dbReference>
<dbReference type="SUPFAM" id="SSF55874">
    <property type="entry name" value="ATPase domain of HSP90 chaperone/DNA topoisomerase II/histidine kinase"/>
    <property type="match status" value="1"/>
</dbReference>
<dbReference type="Gene3D" id="3.30.565.10">
    <property type="entry name" value="Histidine kinase-like ATPase, C-terminal domain"/>
    <property type="match status" value="1"/>
</dbReference>
<dbReference type="InterPro" id="IPR010559">
    <property type="entry name" value="Sig_transdc_His_kin_internal"/>
</dbReference>
<organism evidence="3 4">
    <name type="scientific">Silvibacterium dinghuense</name>
    <dbReference type="NCBI Taxonomy" id="1560006"/>
    <lineage>
        <taxon>Bacteria</taxon>
        <taxon>Pseudomonadati</taxon>
        <taxon>Acidobacteriota</taxon>
        <taxon>Terriglobia</taxon>
        <taxon>Terriglobales</taxon>
        <taxon>Acidobacteriaceae</taxon>
        <taxon>Silvibacterium</taxon>
    </lineage>
</organism>
<feature type="transmembrane region" description="Helical" evidence="1">
    <location>
        <begin position="37"/>
        <end position="57"/>
    </location>
</feature>
<dbReference type="PANTHER" id="PTHR34220">
    <property type="entry name" value="SENSOR HISTIDINE KINASE YPDA"/>
    <property type="match status" value="1"/>
</dbReference>
<feature type="transmembrane region" description="Helical" evidence="1">
    <location>
        <begin position="105"/>
        <end position="128"/>
    </location>
</feature>
<dbReference type="Proteomes" id="UP000290253">
    <property type="component" value="Unassembled WGS sequence"/>
</dbReference>
<keyword evidence="4" id="KW-1185">Reference proteome</keyword>
<reference evidence="3 4" key="1">
    <citation type="journal article" date="2016" name="Int. J. Syst. Evol. Microbiol.">
        <title>Acidipila dinghuensis sp. nov., an acidobacterium isolated from forest soil.</title>
        <authorList>
            <person name="Jiang Y.W."/>
            <person name="Wang J."/>
            <person name="Chen M.H."/>
            <person name="Lv Y.Y."/>
            <person name="Qiu L.H."/>
        </authorList>
    </citation>
    <scope>NUCLEOTIDE SEQUENCE [LARGE SCALE GENOMIC DNA]</scope>
    <source>
        <strain evidence="3 4">DHOF10</strain>
    </source>
</reference>
<dbReference type="EMBL" id="SDMK01000001">
    <property type="protein sequence ID" value="RXS97575.1"/>
    <property type="molecule type" value="Genomic_DNA"/>
</dbReference>
<dbReference type="InterPro" id="IPR005467">
    <property type="entry name" value="His_kinase_dom"/>
</dbReference>
<dbReference type="PROSITE" id="PS50109">
    <property type="entry name" value="HIS_KIN"/>
    <property type="match status" value="1"/>
</dbReference>
<keyword evidence="1" id="KW-0472">Membrane</keyword>